<dbReference type="PANTHER" id="PTHR45635:SF41">
    <property type="entry name" value="ADP,ATP CARRIER PROTEIN 1, MITOCHONDRIAL"/>
    <property type="match status" value="1"/>
</dbReference>
<dbReference type="PANTHER" id="PTHR45635">
    <property type="entry name" value="ADP,ATP CARRIER PROTEIN 1-RELATED-RELATED"/>
    <property type="match status" value="1"/>
</dbReference>
<reference evidence="11" key="1">
    <citation type="submission" date="2019-12" db="EMBL/GenBank/DDBJ databases">
        <title>Genome sequencing and annotation of Brassica cretica.</title>
        <authorList>
            <person name="Studholme D.J."/>
            <person name="Sarris P."/>
        </authorList>
    </citation>
    <scope>NUCLEOTIDE SEQUENCE</scope>
    <source>
        <strain evidence="11">PFS-109/04</strain>
        <tissue evidence="11">Leaf</tissue>
    </source>
</reference>
<dbReference type="Gene3D" id="1.50.40.10">
    <property type="entry name" value="Mitochondrial carrier domain"/>
    <property type="match status" value="1"/>
</dbReference>
<evidence type="ECO:0000256" key="5">
    <source>
        <dbReference type="ARBA" id="ARBA00022737"/>
    </source>
</evidence>
<keyword evidence="5" id="KW-0677">Repeat</keyword>
<dbReference type="GO" id="GO:1990544">
    <property type="term" value="P:mitochondrial ATP transmembrane transport"/>
    <property type="evidence" value="ECO:0007669"/>
    <property type="project" value="InterPro"/>
</dbReference>
<name>A0A8S9NHC7_BRACR</name>
<keyword evidence="3 9" id="KW-0813">Transport</keyword>
<comment type="subcellular location">
    <subcellularLocation>
        <location evidence="1 10">Membrane</location>
        <topology evidence="1 10">Multi-pass membrane protein</topology>
    </subcellularLocation>
</comment>
<dbReference type="GO" id="GO:0005471">
    <property type="term" value="F:ATP:ADP antiporter activity"/>
    <property type="evidence" value="ECO:0007669"/>
    <property type="project" value="UniProtKB-UniRule"/>
</dbReference>
<evidence type="ECO:0000256" key="8">
    <source>
        <dbReference type="PROSITE-ProRule" id="PRU00282"/>
    </source>
</evidence>
<feature type="repeat" description="Solcar" evidence="8">
    <location>
        <begin position="1"/>
        <end position="72"/>
    </location>
</feature>
<comment type="caution">
    <text evidence="11">The sequence shown here is derived from an EMBL/GenBank/DDBJ whole genome shotgun (WGS) entry which is preliminary data.</text>
</comment>
<protein>
    <recommendedName>
        <fullName evidence="10">ADP/ATP translocase</fullName>
    </recommendedName>
    <alternativeName>
        <fullName evidence="10">ADP,ATP carrier protein</fullName>
    </alternativeName>
</protein>
<accession>A0A8S9NHC7</accession>
<evidence type="ECO:0000256" key="9">
    <source>
        <dbReference type="RuleBase" id="RU000488"/>
    </source>
</evidence>
<evidence type="ECO:0000256" key="3">
    <source>
        <dbReference type="ARBA" id="ARBA00022448"/>
    </source>
</evidence>
<evidence type="ECO:0000256" key="6">
    <source>
        <dbReference type="ARBA" id="ARBA00022989"/>
    </source>
</evidence>
<dbReference type="InterPro" id="IPR018108">
    <property type="entry name" value="MCP_transmembrane"/>
</dbReference>
<proteinExistence type="inferred from homology"/>
<dbReference type="AlphaFoldDB" id="A0A8S9NHC7"/>
<keyword evidence="6" id="KW-1133">Transmembrane helix</keyword>
<comment type="function">
    <text evidence="10">Catalyzes the exchange of ADP and ATP across the membrane.</text>
</comment>
<evidence type="ECO:0000313" key="11">
    <source>
        <dbReference type="EMBL" id="KAF3504010.1"/>
    </source>
</evidence>
<keyword evidence="7 8" id="KW-0472">Membrane</keyword>
<dbReference type="PROSITE" id="PS50920">
    <property type="entry name" value="SOLCAR"/>
    <property type="match status" value="1"/>
</dbReference>
<sequence>MIRLCCLCTDLLRGEFPACEFDIVKYKSSMDAFQQILKKEGPKSLFKGAGANILRAIAGAGVLSGYDKLQLLLLGKKYGSGSG</sequence>
<dbReference type="SUPFAM" id="SSF103506">
    <property type="entry name" value="Mitochondrial carrier"/>
    <property type="match status" value="1"/>
</dbReference>
<dbReference type="GO" id="GO:0140021">
    <property type="term" value="P:mitochondrial ADP transmembrane transport"/>
    <property type="evidence" value="ECO:0007669"/>
    <property type="project" value="InterPro"/>
</dbReference>
<dbReference type="GO" id="GO:0005743">
    <property type="term" value="C:mitochondrial inner membrane"/>
    <property type="evidence" value="ECO:0007669"/>
    <property type="project" value="InterPro"/>
</dbReference>
<organism evidence="11 12">
    <name type="scientific">Brassica cretica</name>
    <name type="common">Mustard</name>
    <dbReference type="NCBI Taxonomy" id="69181"/>
    <lineage>
        <taxon>Eukaryota</taxon>
        <taxon>Viridiplantae</taxon>
        <taxon>Streptophyta</taxon>
        <taxon>Embryophyta</taxon>
        <taxon>Tracheophyta</taxon>
        <taxon>Spermatophyta</taxon>
        <taxon>Magnoliopsida</taxon>
        <taxon>eudicotyledons</taxon>
        <taxon>Gunneridae</taxon>
        <taxon>Pentapetalae</taxon>
        <taxon>rosids</taxon>
        <taxon>malvids</taxon>
        <taxon>Brassicales</taxon>
        <taxon>Brassicaceae</taxon>
        <taxon>Brassiceae</taxon>
        <taxon>Brassica</taxon>
    </lineage>
</organism>
<evidence type="ECO:0000256" key="2">
    <source>
        <dbReference type="ARBA" id="ARBA00006375"/>
    </source>
</evidence>
<gene>
    <name evidence="11" type="ORF">F2Q69_00044941</name>
</gene>
<comment type="subunit">
    <text evidence="10">Monomer.</text>
</comment>
<dbReference type="Pfam" id="PF00153">
    <property type="entry name" value="Mito_carr"/>
    <property type="match status" value="1"/>
</dbReference>
<dbReference type="InterPro" id="IPR002113">
    <property type="entry name" value="ADT_euk_type"/>
</dbReference>
<dbReference type="InterPro" id="IPR023395">
    <property type="entry name" value="MCP_dom_sf"/>
</dbReference>
<comment type="similarity">
    <text evidence="2 9">Belongs to the mitochondrial carrier (TC 2.A.29) family.</text>
</comment>
<evidence type="ECO:0000256" key="10">
    <source>
        <dbReference type="RuleBase" id="RU368008"/>
    </source>
</evidence>
<evidence type="ECO:0000256" key="7">
    <source>
        <dbReference type="ARBA" id="ARBA00023136"/>
    </source>
</evidence>
<dbReference type="Proteomes" id="UP000712600">
    <property type="component" value="Unassembled WGS sequence"/>
</dbReference>
<keyword evidence="4 8" id="KW-0812">Transmembrane</keyword>
<evidence type="ECO:0000313" key="12">
    <source>
        <dbReference type="Proteomes" id="UP000712600"/>
    </source>
</evidence>
<evidence type="ECO:0000256" key="4">
    <source>
        <dbReference type="ARBA" id="ARBA00022692"/>
    </source>
</evidence>
<dbReference type="EMBL" id="QGKX02001621">
    <property type="protein sequence ID" value="KAF3504010.1"/>
    <property type="molecule type" value="Genomic_DNA"/>
</dbReference>
<evidence type="ECO:0000256" key="1">
    <source>
        <dbReference type="ARBA" id="ARBA00004141"/>
    </source>
</evidence>